<protein>
    <submittedName>
        <fullName evidence="1">Uncharacterized protein</fullName>
    </submittedName>
</protein>
<keyword evidence="2" id="KW-1185">Reference proteome</keyword>
<feature type="non-terminal residue" evidence="1">
    <location>
        <position position="1"/>
    </location>
</feature>
<dbReference type="EMBL" id="JARKIE010000069">
    <property type="protein sequence ID" value="KAJ7689863.1"/>
    <property type="molecule type" value="Genomic_DNA"/>
</dbReference>
<organism evidence="1 2">
    <name type="scientific">Mycena rosella</name>
    <name type="common">Pink bonnet</name>
    <name type="synonym">Agaricus rosellus</name>
    <dbReference type="NCBI Taxonomy" id="1033263"/>
    <lineage>
        <taxon>Eukaryota</taxon>
        <taxon>Fungi</taxon>
        <taxon>Dikarya</taxon>
        <taxon>Basidiomycota</taxon>
        <taxon>Agaricomycotina</taxon>
        <taxon>Agaricomycetes</taxon>
        <taxon>Agaricomycetidae</taxon>
        <taxon>Agaricales</taxon>
        <taxon>Marasmiineae</taxon>
        <taxon>Mycenaceae</taxon>
        <taxon>Mycena</taxon>
    </lineage>
</organism>
<dbReference type="AlphaFoldDB" id="A0AAD7DFJ5"/>
<reference evidence="1" key="1">
    <citation type="submission" date="2023-03" db="EMBL/GenBank/DDBJ databases">
        <title>Massive genome expansion in bonnet fungi (Mycena s.s.) driven by repeated elements and novel gene families across ecological guilds.</title>
        <authorList>
            <consortium name="Lawrence Berkeley National Laboratory"/>
            <person name="Harder C.B."/>
            <person name="Miyauchi S."/>
            <person name="Viragh M."/>
            <person name="Kuo A."/>
            <person name="Thoen E."/>
            <person name="Andreopoulos B."/>
            <person name="Lu D."/>
            <person name="Skrede I."/>
            <person name="Drula E."/>
            <person name="Henrissat B."/>
            <person name="Morin E."/>
            <person name="Kohler A."/>
            <person name="Barry K."/>
            <person name="LaButti K."/>
            <person name="Morin E."/>
            <person name="Salamov A."/>
            <person name="Lipzen A."/>
            <person name="Mereny Z."/>
            <person name="Hegedus B."/>
            <person name="Baldrian P."/>
            <person name="Stursova M."/>
            <person name="Weitz H."/>
            <person name="Taylor A."/>
            <person name="Grigoriev I.V."/>
            <person name="Nagy L.G."/>
            <person name="Martin F."/>
            <person name="Kauserud H."/>
        </authorList>
    </citation>
    <scope>NUCLEOTIDE SEQUENCE</scope>
    <source>
        <strain evidence="1">CBHHK067</strain>
    </source>
</reference>
<evidence type="ECO:0000313" key="2">
    <source>
        <dbReference type="Proteomes" id="UP001221757"/>
    </source>
</evidence>
<evidence type="ECO:0000313" key="1">
    <source>
        <dbReference type="EMBL" id="KAJ7689863.1"/>
    </source>
</evidence>
<proteinExistence type="predicted"/>
<comment type="caution">
    <text evidence="1">The sequence shown here is derived from an EMBL/GenBank/DDBJ whole genome shotgun (WGS) entry which is preliminary data.</text>
</comment>
<gene>
    <name evidence="1" type="ORF">B0H17DRAFT_892564</name>
</gene>
<sequence>IKTTCVLEPGPPVPTVSQLPLLDHFREYNIKSWHHKLRVDTNMFDSLVTLIKDNLIFYNNSNNLQFPVEIQLAVFLFHAGHYGN</sequence>
<dbReference type="Proteomes" id="UP001221757">
    <property type="component" value="Unassembled WGS sequence"/>
</dbReference>
<accession>A0AAD7DFJ5</accession>
<name>A0AAD7DFJ5_MYCRO</name>
<feature type="non-terminal residue" evidence="1">
    <location>
        <position position="84"/>
    </location>
</feature>